<name>A0A0A7CHE4_9CAUD</name>
<protein>
    <submittedName>
        <fullName evidence="1">Uncharacterized protein</fullName>
    </submittedName>
</protein>
<reference evidence="1 2" key="1">
    <citation type="submission" date="2014-05" db="EMBL/GenBank/DDBJ databases">
        <title>Complete Genome Sequence of vBDshPR2C, a New N4-Like Lytic Phage Infecting Dinoroseobacter shibae.</title>
        <authorList>
            <person name="Cai L."/>
            <person name="Zhang R."/>
            <person name="Jiao N."/>
        </authorList>
    </citation>
    <scope>NUCLEOTIDE SEQUENCE [LARGE SCALE GENOMIC DNA]</scope>
</reference>
<evidence type="ECO:0000313" key="2">
    <source>
        <dbReference type="Proteomes" id="UP000031205"/>
    </source>
</evidence>
<sequence>MTKAKTSNVTSMVATEESPEFKRRRMKEVRAIVARAVKQNKRVDQLGFEGTDIPRAMIALQDLLSKSQERHKKATDHIAQANQMGDFFAFILNHASVSLMEQQGHIGELSTALYNERMSHAQTSTMLDQMYSEKLDVEQDLEAVKRSMKVLNG</sequence>
<dbReference type="EMBL" id="KJ803031">
    <property type="protein sequence ID" value="AID16840.1"/>
    <property type="molecule type" value="Genomic_DNA"/>
</dbReference>
<accession>A0A0A7CHE4</accession>
<gene>
    <name evidence="1" type="ORF">vBDshPR2C_25</name>
</gene>
<dbReference type="Proteomes" id="UP000031205">
    <property type="component" value="Segment"/>
</dbReference>
<proteinExistence type="predicted"/>
<organism evidence="1 2">
    <name type="scientific">Dinoroseobacter phage vBDshPR2C</name>
    <dbReference type="NCBI Taxonomy" id="1498169"/>
    <lineage>
        <taxon>Viruses</taxon>
        <taxon>Duplodnaviria</taxon>
        <taxon>Heunggongvirae</taxon>
        <taxon>Uroviricota</taxon>
        <taxon>Caudoviricetes</taxon>
        <taxon>Schitoviridae</taxon>
        <taxon>Rhodovirinae</taxon>
        <taxon>Baltimorevirus</taxon>
        <taxon>Baltimorevirus DFL12</taxon>
    </lineage>
</organism>
<evidence type="ECO:0000313" key="1">
    <source>
        <dbReference type="EMBL" id="AID16840.1"/>
    </source>
</evidence>